<protein>
    <submittedName>
        <fullName evidence="3">Nucleotide-binding universal stress protein, UspA family</fullName>
    </submittedName>
</protein>
<organism evidence="3 4">
    <name type="scientific">Nitrosospira briensis</name>
    <dbReference type="NCBI Taxonomy" id="35799"/>
    <lineage>
        <taxon>Bacteria</taxon>
        <taxon>Pseudomonadati</taxon>
        <taxon>Pseudomonadota</taxon>
        <taxon>Betaproteobacteria</taxon>
        <taxon>Nitrosomonadales</taxon>
        <taxon>Nitrosomonadaceae</taxon>
        <taxon>Nitrosospira</taxon>
    </lineage>
</organism>
<dbReference type="Pfam" id="PF00582">
    <property type="entry name" value="Usp"/>
    <property type="match status" value="2"/>
</dbReference>
<gene>
    <name evidence="3" type="ORF">SAMN05216386_0670</name>
</gene>
<dbReference type="PRINTS" id="PR01438">
    <property type="entry name" value="UNVRSLSTRESS"/>
</dbReference>
<name>A0A1I4YF87_9PROT</name>
<dbReference type="AlphaFoldDB" id="A0A1I4YF87"/>
<dbReference type="PANTHER" id="PTHR46268:SF6">
    <property type="entry name" value="UNIVERSAL STRESS PROTEIN UP12"/>
    <property type="match status" value="1"/>
</dbReference>
<dbReference type="CDD" id="cd00293">
    <property type="entry name" value="USP-like"/>
    <property type="match status" value="2"/>
</dbReference>
<sequence>MCVIPTLDRLASRAIPFFPSLLRDGVSAIKTILVATDLSEFSHRAAIRAAMLCASLNCNKVELLTVKEAGLPDAMGLVLKSTPTAAETVLTDRAMRELRLISGQLQDNYGIRCTTNVRFGQTVQEIVARADELAAELTVIGAHGGNFFTDLFLGNTADKFARMSKSPVLLVKNQTAKAYRQVLVPVDFSENSLRAAHMAINVAPDAHITFLHVFDVVVEEQMRYVNVAHDIIHEYHVKAGEDARAELNQFVDNLQAGSHSFSRIVKFGHPGHAICDYAKSMKPDLIVVGKHGKSRFEELLLGSASRHVMEQCFCDILIVTAPTWAERDEIGL</sequence>
<dbReference type="InterPro" id="IPR014729">
    <property type="entry name" value="Rossmann-like_a/b/a_fold"/>
</dbReference>
<dbReference type="PANTHER" id="PTHR46268">
    <property type="entry name" value="STRESS RESPONSE PROTEIN NHAX"/>
    <property type="match status" value="1"/>
</dbReference>
<feature type="domain" description="UspA" evidence="2">
    <location>
        <begin position="29"/>
        <end position="172"/>
    </location>
</feature>
<reference evidence="4" key="1">
    <citation type="submission" date="2016-10" db="EMBL/GenBank/DDBJ databases">
        <authorList>
            <person name="Varghese N."/>
        </authorList>
    </citation>
    <scope>NUCLEOTIDE SEQUENCE [LARGE SCALE GENOMIC DNA]</scope>
    <source>
        <strain evidence="4">Nsp8</strain>
    </source>
</reference>
<accession>A0A1I4YF87</accession>
<evidence type="ECO:0000313" key="4">
    <source>
        <dbReference type="Proteomes" id="UP000183107"/>
    </source>
</evidence>
<dbReference type="Gene3D" id="3.40.50.620">
    <property type="entry name" value="HUPs"/>
    <property type="match status" value="2"/>
</dbReference>
<dbReference type="InterPro" id="IPR006016">
    <property type="entry name" value="UspA"/>
</dbReference>
<dbReference type="SUPFAM" id="SSF52402">
    <property type="entry name" value="Adenine nucleotide alpha hydrolases-like"/>
    <property type="match status" value="2"/>
</dbReference>
<evidence type="ECO:0000259" key="2">
    <source>
        <dbReference type="Pfam" id="PF00582"/>
    </source>
</evidence>
<dbReference type="InterPro" id="IPR006015">
    <property type="entry name" value="Universal_stress_UspA"/>
</dbReference>
<feature type="domain" description="UspA" evidence="2">
    <location>
        <begin position="179"/>
        <end position="319"/>
    </location>
</feature>
<proteinExistence type="inferred from homology"/>
<comment type="similarity">
    <text evidence="1">Belongs to the universal stress protein A family.</text>
</comment>
<dbReference type="Proteomes" id="UP000183107">
    <property type="component" value="Unassembled WGS sequence"/>
</dbReference>
<keyword evidence="4" id="KW-1185">Reference proteome</keyword>
<evidence type="ECO:0000256" key="1">
    <source>
        <dbReference type="ARBA" id="ARBA00008791"/>
    </source>
</evidence>
<evidence type="ECO:0000313" key="3">
    <source>
        <dbReference type="EMBL" id="SFN36684.1"/>
    </source>
</evidence>
<dbReference type="EMBL" id="FOVJ01000001">
    <property type="protein sequence ID" value="SFN36684.1"/>
    <property type="molecule type" value="Genomic_DNA"/>
</dbReference>